<evidence type="ECO:0000313" key="21">
    <source>
        <dbReference type="Proteomes" id="UP000228777"/>
    </source>
</evidence>
<comment type="catalytic activity">
    <reaction evidence="16">
        <text>[GlcNAc-(1-&gt;4)-Mur2Ac(oyl-L-Ala-gamma-D-Glu-L-Lys-D-Ala-D-Ala)](n)-di-trans,octa-cis-undecaprenyl diphosphate + beta-D-GlcNAc-(1-&gt;4)-Mur2Ac(oyl-L-Ala-gamma-D-Glu-L-Lys-D-Ala-D-Ala)-di-trans,octa-cis-undecaprenyl diphosphate = [GlcNAc-(1-&gt;4)-Mur2Ac(oyl-L-Ala-gamma-D-Glu-L-Lys-D-Ala-D-Ala)](n+1)-di-trans,octa-cis-undecaprenyl diphosphate + di-trans,octa-cis-undecaprenyl diphosphate + H(+)</text>
        <dbReference type="Rhea" id="RHEA:23708"/>
        <dbReference type="Rhea" id="RHEA-COMP:9602"/>
        <dbReference type="Rhea" id="RHEA-COMP:9603"/>
        <dbReference type="ChEBI" id="CHEBI:15378"/>
        <dbReference type="ChEBI" id="CHEBI:58405"/>
        <dbReference type="ChEBI" id="CHEBI:60033"/>
        <dbReference type="ChEBI" id="CHEBI:78435"/>
        <dbReference type="EC" id="2.4.99.28"/>
    </reaction>
</comment>
<feature type="domain" description="Glycosyl transferase family 51" evidence="19">
    <location>
        <begin position="76"/>
        <end position="250"/>
    </location>
</feature>
<dbReference type="PANTHER" id="PTHR32282">
    <property type="entry name" value="BINDING PROTEIN TRANSPEPTIDASE, PUTATIVE-RELATED"/>
    <property type="match status" value="1"/>
</dbReference>
<organism evidence="20 21">
    <name type="scientific">bacterium (Candidatus Gribaldobacteria) CG07_land_8_20_14_0_80_33_18</name>
    <dbReference type="NCBI Taxonomy" id="2014272"/>
    <lineage>
        <taxon>Bacteria</taxon>
        <taxon>Candidatus Gribaldobacteria</taxon>
    </lineage>
</organism>
<evidence type="ECO:0000256" key="5">
    <source>
        <dbReference type="ARBA" id="ARBA00022645"/>
    </source>
</evidence>
<keyword evidence="17" id="KW-0812">Transmembrane</keyword>
<keyword evidence="5" id="KW-0121">Carboxypeptidase</keyword>
<dbReference type="InterPro" id="IPR036950">
    <property type="entry name" value="PBP_transglycosylase"/>
</dbReference>
<evidence type="ECO:0000256" key="10">
    <source>
        <dbReference type="ARBA" id="ARBA00022960"/>
    </source>
</evidence>
<dbReference type="GO" id="GO:0005886">
    <property type="term" value="C:plasma membrane"/>
    <property type="evidence" value="ECO:0007669"/>
    <property type="project" value="UniProtKB-SubCell"/>
</dbReference>
<dbReference type="Gene3D" id="3.40.710.10">
    <property type="entry name" value="DD-peptidase/beta-lactamase superfamily"/>
    <property type="match status" value="1"/>
</dbReference>
<evidence type="ECO:0000256" key="14">
    <source>
        <dbReference type="ARBA" id="ARBA00023316"/>
    </source>
</evidence>
<dbReference type="GO" id="GO:0008360">
    <property type="term" value="P:regulation of cell shape"/>
    <property type="evidence" value="ECO:0007669"/>
    <property type="project" value="UniProtKB-KW"/>
</dbReference>
<dbReference type="InterPro" id="IPR001264">
    <property type="entry name" value="Glyco_trans_51"/>
</dbReference>
<evidence type="ECO:0000313" key="20">
    <source>
        <dbReference type="EMBL" id="PIU46392.1"/>
    </source>
</evidence>
<comment type="similarity">
    <text evidence="3">In the N-terminal section; belongs to the glycosyltransferase 51 family.</text>
</comment>
<keyword evidence="6" id="KW-0645">Protease</keyword>
<keyword evidence="17" id="KW-1133">Transmembrane helix</keyword>
<keyword evidence="9" id="KW-0378">Hydrolase</keyword>
<evidence type="ECO:0000256" key="4">
    <source>
        <dbReference type="ARBA" id="ARBA00022475"/>
    </source>
</evidence>
<comment type="similarity">
    <text evidence="2">In the C-terminal section; belongs to the transpeptidase family.</text>
</comment>
<dbReference type="InterPro" id="IPR023346">
    <property type="entry name" value="Lysozyme-like_dom_sf"/>
</dbReference>
<dbReference type="Proteomes" id="UP000228777">
    <property type="component" value="Unassembled WGS sequence"/>
</dbReference>
<name>A0A2M6Z207_9BACT</name>
<comment type="subcellular location">
    <subcellularLocation>
        <location evidence="1">Cell membrane</location>
    </subcellularLocation>
</comment>
<evidence type="ECO:0000256" key="15">
    <source>
        <dbReference type="ARBA" id="ARBA00034000"/>
    </source>
</evidence>
<keyword evidence="12 17" id="KW-0472">Membrane</keyword>
<evidence type="ECO:0000259" key="18">
    <source>
        <dbReference type="Pfam" id="PF00905"/>
    </source>
</evidence>
<accession>A0A2M6Z207</accession>
<dbReference type="FunFam" id="1.10.3810.10:FF:000001">
    <property type="entry name" value="Penicillin-binding protein 1A"/>
    <property type="match status" value="1"/>
</dbReference>
<evidence type="ECO:0000256" key="8">
    <source>
        <dbReference type="ARBA" id="ARBA00022679"/>
    </source>
</evidence>
<feature type="transmembrane region" description="Helical" evidence="17">
    <location>
        <begin position="21"/>
        <end position="47"/>
    </location>
</feature>
<gene>
    <name evidence="20" type="ORF">COS93_02605</name>
</gene>
<evidence type="ECO:0000256" key="1">
    <source>
        <dbReference type="ARBA" id="ARBA00004236"/>
    </source>
</evidence>
<evidence type="ECO:0000256" key="13">
    <source>
        <dbReference type="ARBA" id="ARBA00023268"/>
    </source>
</evidence>
<dbReference type="GO" id="GO:0006508">
    <property type="term" value="P:proteolysis"/>
    <property type="evidence" value="ECO:0007669"/>
    <property type="project" value="UniProtKB-KW"/>
</dbReference>
<dbReference type="PANTHER" id="PTHR32282:SF11">
    <property type="entry name" value="PENICILLIN-BINDING PROTEIN 1B"/>
    <property type="match status" value="1"/>
</dbReference>
<dbReference type="Pfam" id="PF00912">
    <property type="entry name" value="Transgly"/>
    <property type="match status" value="1"/>
</dbReference>
<reference evidence="21" key="1">
    <citation type="submission" date="2017-09" db="EMBL/GenBank/DDBJ databases">
        <title>Depth-based differentiation of microbial function through sediment-hosted aquifers and enrichment of novel symbionts in the deep terrestrial subsurface.</title>
        <authorList>
            <person name="Probst A.J."/>
            <person name="Ladd B."/>
            <person name="Jarett J.K."/>
            <person name="Geller-Mcgrath D.E."/>
            <person name="Sieber C.M.K."/>
            <person name="Emerson J.B."/>
            <person name="Anantharaman K."/>
            <person name="Thomas B.C."/>
            <person name="Malmstrom R."/>
            <person name="Stieglmeier M."/>
            <person name="Klingl A."/>
            <person name="Woyke T."/>
            <person name="Ryan C.M."/>
            <person name="Banfield J.F."/>
        </authorList>
    </citation>
    <scope>NUCLEOTIDE SEQUENCE [LARGE SCALE GENOMIC DNA]</scope>
</reference>
<dbReference type="GO" id="GO:0009252">
    <property type="term" value="P:peptidoglycan biosynthetic process"/>
    <property type="evidence" value="ECO:0007669"/>
    <property type="project" value="UniProtKB-KW"/>
</dbReference>
<evidence type="ECO:0000256" key="9">
    <source>
        <dbReference type="ARBA" id="ARBA00022801"/>
    </source>
</evidence>
<keyword evidence="11" id="KW-0573">Peptidoglycan synthesis</keyword>
<dbReference type="GO" id="GO:0009002">
    <property type="term" value="F:serine-type D-Ala-D-Ala carboxypeptidase activity"/>
    <property type="evidence" value="ECO:0007669"/>
    <property type="project" value="UniProtKB-EC"/>
</dbReference>
<evidence type="ECO:0000256" key="6">
    <source>
        <dbReference type="ARBA" id="ARBA00022670"/>
    </source>
</evidence>
<keyword evidence="7" id="KW-0328">Glycosyltransferase</keyword>
<protein>
    <submittedName>
        <fullName evidence="20">Uncharacterized protein</fullName>
    </submittedName>
</protein>
<dbReference type="GO" id="GO:0008658">
    <property type="term" value="F:penicillin binding"/>
    <property type="evidence" value="ECO:0007669"/>
    <property type="project" value="InterPro"/>
</dbReference>
<evidence type="ECO:0000256" key="12">
    <source>
        <dbReference type="ARBA" id="ARBA00023136"/>
    </source>
</evidence>
<dbReference type="InterPro" id="IPR001460">
    <property type="entry name" value="PCN-bd_Tpept"/>
</dbReference>
<dbReference type="Pfam" id="PF00905">
    <property type="entry name" value="Transpeptidase"/>
    <property type="match status" value="1"/>
</dbReference>
<keyword evidence="13" id="KW-0511">Multifunctional enzyme</keyword>
<evidence type="ECO:0000256" key="3">
    <source>
        <dbReference type="ARBA" id="ARBA00007739"/>
    </source>
</evidence>
<keyword evidence="4" id="KW-1003">Cell membrane</keyword>
<evidence type="ECO:0000256" key="17">
    <source>
        <dbReference type="SAM" id="Phobius"/>
    </source>
</evidence>
<evidence type="ECO:0000256" key="7">
    <source>
        <dbReference type="ARBA" id="ARBA00022676"/>
    </source>
</evidence>
<dbReference type="GO" id="GO:0071555">
    <property type="term" value="P:cell wall organization"/>
    <property type="evidence" value="ECO:0007669"/>
    <property type="project" value="UniProtKB-KW"/>
</dbReference>
<dbReference type="SUPFAM" id="SSF53955">
    <property type="entry name" value="Lysozyme-like"/>
    <property type="match status" value="1"/>
</dbReference>
<feature type="domain" description="Penicillin-binding protein transpeptidase" evidence="18">
    <location>
        <begin position="341"/>
        <end position="644"/>
    </location>
</feature>
<dbReference type="GO" id="GO:0030288">
    <property type="term" value="C:outer membrane-bounded periplasmic space"/>
    <property type="evidence" value="ECO:0007669"/>
    <property type="project" value="TreeGrafter"/>
</dbReference>
<dbReference type="AlphaFoldDB" id="A0A2M6Z207"/>
<comment type="catalytic activity">
    <reaction evidence="15">
        <text>Preferential cleavage: (Ac)2-L-Lys-D-Ala-|-D-Ala. Also transpeptidation of peptidyl-alanyl moieties that are N-acyl substituents of D-alanine.</text>
        <dbReference type="EC" id="3.4.16.4"/>
    </reaction>
</comment>
<sequence length="713" mass="80573">MMRNMVSRKHNLFVFSNKQRVFSFLKILGIVFLGFFILGLTLFIWYLSELPRPEKFSEGEIPQSTKIYDNSGNVLLYEIAGEEKRTIVSLNEVPSFLIKAVLAAEDKNFYEHRGLDFKGIGRAILTDLRIKSPLMGGSTISQQLVRSYFLTRKKTIERKTKEVILAIELERRYSKDQIMEWYLNLIPFGGNIYGIEAASQSFFGKHISDISLEEAAILAAVIKAPSTLSPYGKNKNELLGRKDYVLERMEKEGFISKEQKEIAQKEEINFNEILNPIKAPHFVIYVKDYLEKKYGSEFLTKKGLKVYTTLDFGLQTRAEEIIGEGVKTNKVYNAYNASLISVNPKTGGILAMVGSADWSATSSLPEGCKTGTEKSCKFDPKVNLILSLRQPGSALKPFIYALAFQKGFTPDCVIWDVKTEFNPNCNPSAEQEKDKYGNDCYHPKDYDGKYRGAITFKNALAQSLNIPSVKVLYLVGINNALDFLEKFGITTLKERERYGLGLILGNGEVTLWELTSAYSVFANDGELVPFNFIVKIKDSKGKIIEENKKTPIRILENQIARQINEILSDNELRAPMFGSNSSLYFPDYEVAAKTGTTQFHNNGWVVGYSPNLITGVLVGNNDNSQMAKEPGTVLAGPIFHKFMEETLKIFPKENFKKSFEVLTGKSILDGQIKEPHSILYYLNKNNPLSEENSQDDSQFPNWEYGVQNYIKGL</sequence>
<dbReference type="InterPro" id="IPR050396">
    <property type="entry name" value="Glycosyltr_51/Transpeptidase"/>
</dbReference>
<evidence type="ECO:0000256" key="16">
    <source>
        <dbReference type="ARBA" id="ARBA00049902"/>
    </source>
</evidence>
<dbReference type="InterPro" id="IPR012338">
    <property type="entry name" value="Beta-lactam/transpept-like"/>
</dbReference>
<dbReference type="SUPFAM" id="SSF56601">
    <property type="entry name" value="beta-lactamase/transpeptidase-like"/>
    <property type="match status" value="1"/>
</dbReference>
<comment type="caution">
    <text evidence="20">The sequence shown here is derived from an EMBL/GenBank/DDBJ whole genome shotgun (WGS) entry which is preliminary data.</text>
</comment>
<evidence type="ECO:0000256" key="2">
    <source>
        <dbReference type="ARBA" id="ARBA00007090"/>
    </source>
</evidence>
<proteinExistence type="inferred from homology"/>
<dbReference type="GO" id="GO:0008955">
    <property type="term" value="F:peptidoglycan glycosyltransferase activity"/>
    <property type="evidence" value="ECO:0007669"/>
    <property type="project" value="UniProtKB-EC"/>
</dbReference>
<evidence type="ECO:0000256" key="11">
    <source>
        <dbReference type="ARBA" id="ARBA00022984"/>
    </source>
</evidence>
<keyword evidence="10" id="KW-0133">Cell shape</keyword>
<dbReference type="EMBL" id="PEWP01000054">
    <property type="protein sequence ID" value="PIU46392.1"/>
    <property type="molecule type" value="Genomic_DNA"/>
</dbReference>
<keyword evidence="14" id="KW-0961">Cell wall biogenesis/degradation</keyword>
<dbReference type="Gene3D" id="1.10.3810.10">
    <property type="entry name" value="Biosynthetic peptidoglycan transglycosylase-like"/>
    <property type="match status" value="1"/>
</dbReference>
<keyword evidence="8" id="KW-0808">Transferase</keyword>
<evidence type="ECO:0000259" key="19">
    <source>
        <dbReference type="Pfam" id="PF00912"/>
    </source>
</evidence>